<feature type="region of interest" description="Disordered" evidence="1">
    <location>
        <begin position="348"/>
        <end position="443"/>
    </location>
</feature>
<proteinExistence type="predicted"/>
<sequence>MGAALSSPQLGNGLVSVDSSSSTPVVPFVTAFSVASTDTNSFGFSAAMTDAGYSAHIRYTDSAHAVSTLDCSIAAYSTDHNTGGFTETTTYGSVLCPVANTEIGTGTMFVTIDLDPLVYTGWQPGTYAIYVGPSTVTTTGDITVSTAVVPGQITYLATETSTVYRTTKTVAATTTLTGAYAASRCTSVSKSTPTTLLKTTVKSSSTRISSLKSSAGASSSSKSLSGSSSTRKATTSSSKSTVSLRSSSTSRASMSSKTSNSKSKSSSSKSSLRSTTSSSSRITSSPSSCNTGTIVRSLSSYPPLASHLCREVISRNRAIPASISVFPDSQLSSACSCYMKPTAIAASSTKKSSLSKRQDMSVDQASIPTSTPSTTHTSLAQTSTEVADDSGFTTSEGPTVETPSTTPLALEISTSTTVFSSSSSPSTESSTSDTTTSSSSSTTTLSFQTDVTSVSGYGPLTAYSISTTTLYKSTQTVYSTAEPKTSSATTITISSATLTVSGSSVVTVDKRTQPTSCVGNSNTVTLSARSLSCDNLKLHTTFLWVMMGAPFDFCAYYLTANRNTSPLSEMSASTLKDTCSCLIQHKTYPLPVFKDQASFSPKSSRVCKQDVGKRISALFQESDVFCKFYTSTARSVSPFIGVPPAEIFAGCKCLA</sequence>
<evidence type="ECO:0000313" key="3">
    <source>
        <dbReference type="Proteomes" id="UP000308014"/>
    </source>
</evidence>
<protein>
    <submittedName>
        <fullName evidence="2">Uncharacterized protein</fullName>
    </submittedName>
</protein>
<accession>A0A4S8VM47</accession>
<evidence type="ECO:0000256" key="1">
    <source>
        <dbReference type="SAM" id="MobiDB-lite"/>
    </source>
</evidence>
<organism evidence="2 3">
    <name type="scientific">Aureobasidium pullulans</name>
    <name type="common">Black yeast</name>
    <name type="synonym">Pullularia pullulans</name>
    <dbReference type="NCBI Taxonomy" id="5580"/>
    <lineage>
        <taxon>Eukaryota</taxon>
        <taxon>Fungi</taxon>
        <taxon>Dikarya</taxon>
        <taxon>Ascomycota</taxon>
        <taxon>Pezizomycotina</taxon>
        <taxon>Dothideomycetes</taxon>
        <taxon>Dothideomycetidae</taxon>
        <taxon>Dothideales</taxon>
        <taxon>Saccotheciaceae</taxon>
        <taxon>Aureobasidium</taxon>
    </lineage>
</organism>
<gene>
    <name evidence="2" type="ORF">D6D24_06463</name>
</gene>
<feature type="compositionally biased region" description="Polar residues" evidence="1">
    <location>
        <begin position="379"/>
        <end position="407"/>
    </location>
</feature>
<comment type="caution">
    <text evidence="2">The sequence shown here is derived from an EMBL/GenBank/DDBJ whole genome shotgun (WGS) entry which is preliminary data.</text>
</comment>
<feature type="compositionally biased region" description="Low complexity" evidence="1">
    <location>
        <begin position="413"/>
        <end position="443"/>
    </location>
</feature>
<name>A0A4S8VM47_AURPU</name>
<dbReference type="EMBL" id="QZAJ01000269">
    <property type="protein sequence ID" value="THW12668.1"/>
    <property type="molecule type" value="Genomic_DNA"/>
</dbReference>
<reference evidence="2 3" key="1">
    <citation type="submission" date="2018-10" db="EMBL/GenBank/DDBJ databases">
        <title>Fifty Aureobasidium pullulans genomes reveal a recombining polyextremotolerant generalist.</title>
        <authorList>
            <person name="Gostincar C."/>
            <person name="Turk M."/>
            <person name="Zajc J."/>
            <person name="Gunde-Cimerman N."/>
        </authorList>
    </citation>
    <scope>NUCLEOTIDE SEQUENCE [LARGE SCALE GENOMIC DNA]</scope>
    <source>
        <strain evidence="2 3">EXF-11318</strain>
    </source>
</reference>
<feature type="compositionally biased region" description="Low complexity" evidence="1">
    <location>
        <begin position="366"/>
        <end position="378"/>
    </location>
</feature>
<feature type="compositionally biased region" description="Low complexity" evidence="1">
    <location>
        <begin position="212"/>
        <end position="288"/>
    </location>
</feature>
<evidence type="ECO:0000313" key="2">
    <source>
        <dbReference type="EMBL" id="THW12668.1"/>
    </source>
</evidence>
<feature type="region of interest" description="Disordered" evidence="1">
    <location>
        <begin position="212"/>
        <end position="290"/>
    </location>
</feature>
<dbReference type="AlphaFoldDB" id="A0A4S8VM47"/>
<dbReference type="Proteomes" id="UP000308014">
    <property type="component" value="Unassembled WGS sequence"/>
</dbReference>